<dbReference type="AlphaFoldDB" id="A0A9D9IWQ9"/>
<dbReference type="Gene3D" id="3.40.109.10">
    <property type="entry name" value="NADH Oxidase"/>
    <property type="match status" value="1"/>
</dbReference>
<feature type="domain" description="Nitroreductase" evidence="6">
    <location>
        <begin position="37"/>
        <end position="188"/>
    </location>
</feature>
<dbReference type="Pfam" id="PF00881">
    <property type="entry name" value="Nitroreductase"/>
    <property type="match status" value="1"/>
</dbReference>
<organism evidence="7 8">
    <name type="scientific">Candidatus Cryptobacteroides avistercoris</name>
    <dbReference type="NCBI Taxonomy" id="2840758"/>
    <lineage>
        <taxon>Bacteria</taxon>
        <taxon>Pseudomonadati</taxon>
        <taxon>Bacteroidota</taxon>
        <taxon>Bacteroidia</taxon>
        <taxon>Bacteroidales</taxon>
        <taxon>Candidatus Cryptobacteroides</taxon>
    </lineage>
</organism>
<evidence type="ECO:0000313" key="8">
    <source>
        <dbReference type="Proteomes" id="UP000823769"/>
    </source>
</evidence>
<dbReference type="PANTHER" id="PTHR43673:SF2">
    <property type="entry name" value="NITROREDUCTASE"/>
    <property type="match status" value="1"/>
</dbReference>
<dbReference type="SUPFAM" id="SSF55469">
    <property type="entry name" value="FMN-dependent nitroreductase-like"/>
    <property type="match status" value="1"/>
</dbReference>
<protein>
    <submittedName>
        <fullName evidence="7">Nitroreductase family protein</fullName>
    </submittedName>
</protein>
<gene>
    <name evidence="7" type="ORF">IAB76_05365</name>
</gene>
<evidence type="ECO:0000256" key="4">
    <source>
        <dbReference type="ARBA" id="ARBA00022643"/>
    </source>
</evidence>
<keyword evidence="5" id="KW-0560">Oxidoreductase</keyword>
<keyword evidence="3" id="KW-0285">Flavoprotein</keyword>
<accession>A0A9D9IWQ9</accession>
<evidence type="ECO:0000313" key="7">
    <source>
        <dbReference type="EMBL" id="MBO8480517.1"/>
    </source>
</evidence>
<dbReference type="PANTHER" id="PTHR43673">
    <property type="entry name" value="NAD(P)H NITROREDUCTASE YDGI-RELATED"/>
    <property type="match status" value="1"/>
</dbReference>
<comment type="caution">
    <text evidence="7">The sequence shown here is derived from an EMBL/GenBank/DDBJ whole genome shotgun (WGS) entry which is preliminary data.</text>
</comment>
<keyword evidence="4" id="KW-0288">FMN</keyword>
<dbReference type="InterPro" id="IPR029479">
    <property type="entry name" value="Nitroreductase"/>
</dbReference>
<evidence type="ECO:0000259" key="6">
    <source>
        <dbReference type="Pfam" id="PF00881"/>
    </source>
</evidence>
<dbReference type="InterPro" id="IPR000415">
    <property type="entry name" value="Nitroreductase-like"/>
</dbReference>
<evidence type="ECO:0000256" key="3">
    <source>
        <dbReference type="ARBA" id="ARBA00022630"/>
    </source>
</evidence>
<evidence type="ECO:0000256" key="5">
    <source>
        <dbReference type="ARBA" id="ARBA00023002"/>
    </source>
</evidence>
<sequence length="207" mass="22317">MNMLAASAAALCLVSCGQNTTTSEASSDEANAVIEAIMNRRSIRMYKDIPVEREKLQLIAECGVNAPNGLNSQPWELRIVDDAEMIDAISDSYRKANPEMVAADPNFRNMFRNAPAVIFIAVPEGDNGLNAGLLGENICLAAYSLGLGTVCLGGPVVYLSGSEEGRAFVDRLGFSDGYELLYMIGVGYPDESPEAKPRDLSKIRFVD</sequence>
<comment type="cofactor">
    <cofactor evidence="1">
        <name>FMN</name>
        <dbReference type="ChEBI" id="CHEBI:58210"/>
    </cofactor>
</comment>
<dbReference type="Proteomes" id="UP000823769">
    <property type="component" value="Unassembled WGS sequence"/>
</dbReference>
<comment type="similarity">
    <text evidence="2">Belongs to the nitroreductase family.</text>
</comment>
<reference evidence="7" key="1">
    <citation type="submission" date="2020-10" db="EMBL/GenBank/DDBJ databases">
        <authorList>
            <person name="Gilroy R."/>
        </authorList>
    </citation>
    <scope>NUCLEOTIDE SEQUENCE</scope>
    <source>
        <strain evidence="7">B3-1481</strain>
    </source>
</reference>
<proteinExistence type="inferred from homology"/>
<dbReference type="GO" id="GO:0016491">
    <property type="term" value="F:oxidoreductase activity"/>
    <property type="evidence" value="ECO:0007669"/>
    <property type="project" value="UniProtKB-KW"/>
</dbReference>
<reference evidence="7" key="2">
    <citation type="journal article" date="2021" name="PeerJ">
        <title>Extensive microbial diversity within the chicken gut microbiome revealed by metagenomics and culture.</title>
        <authorList>
            <person name="Gilroy R."/>
            <person name="Ravi A."/>
            <person name="Getino M."/>
            <person name="Pursley I."/>
            <person name="Horton D.L."/>
            <person name="Alikhan N.F."/>
            <person name="Baker D."/>
            <person name="Gharbi K."/>
            <person name="Hall N."/>
            <person name="Watson M."/>
            <person name="Adriaenssens E.M."/>
            <person name="Foster-Nyarko E."/>
            <person name="Jarju S."/>
            <person name="Secka A."/>
            <person name="Antonio M."/>
            <person name="Oren A."/>
            <person name="Chaudhuri R.R."/>
            <person name="La Ragione R."/>
            <person name="Hildebrand F."/>
            <person name="Pallen M.J."/>
        </authorList>
    </citation>
    <scope>NUCLEOTIDE SEQUENCE</scope>
    <source>
        <strain evidence="7">B3-1481</strain>
    </source>
</reference>
<evidence type="ECO:0000256" key="1">
    <source>
        <dbReference type="ARBA" id="ARBA00001917"/>
    </source>
</evidence>
<dbReference type="EMBL" id="JADILW010000075">
    <property type="protein sequence ID" value="MBO8480517.1"/>
    <property type="molecule type" value="Genomic_DNA"/>
</dbReference>
<name>A0A9D9IWQ9_9BACT</name>
<evidence type="ECO:0000256" key="2">
    <source>
        <dbReference type="ARBA" id="ARBA00007118"/>
    </source>
</evidence>